<evidence type="ECO:0000256" key="7">
    <source>
        <dbReference type="ARBA" id="ARBA00022840"/>
    </source>
</evidence>
<dbReference type="Pfam" id="PF00512">
    <property type="entry name" value="HisKA"/>
    <property type="match status" value="1"/>
</dbReference>
<dbReference type="PRINTS" id="PR00344">
    <property type="entry name" value="BCTRLSENSOR"/>
</dbReference>
<dbReference type="Gene3D" id="2.60.40.10">
    <property type="entry name" value="Immunoglobulins"/>
    <property type="match status" value="1"/>
</dbReference>
<evidence type="ECO:0000313" key="15">
    <source>
        <dbReference type="Proteomes" id="UP000500938"/>
    </source>
</evidence>
<dbReference type="SUPFAM" id="SSF55874">
    <property type="entry name" value="ATPase domain of HSP90 chaperone/DNA topoisomerase II/histidine kinase"/>
    <property type="match status" value="1"/>
</dbReference>
<feature type="modified residue" description="4-aspartylphosphate" evidence="9">
    <location>
        <position position="1318"/>
    </location>
</feature>
<dbReference type="CDD" id="cd00082">
    <property type="entry name" value="HisKA"/>
    <property type="match status" value="1"/>
</dbReference>
<evidence type="ECO:0000256" key="5">
    <source>
        <dbReference type="ARBA" id="ARBA00022741"/>
    </source>
</evidence>
<evidence type="ECO:0000256" key="10">
    <source>
        <dbReference type="SAM" id="Phobius"/>
    </source>
</evidence>
<dbReference type="PROSITE" id="PS50110">
    <property type="entry name" value="RESPONSE_REGULATORY"/>
    <property type="match status" value="1"/>
</dbReference>
<dbReference type="InterPro" id="IPR003661">
    <property type="entry name" value="HisK_dim/P_dom"/>
</dbReference>
<evidence type="ECO:0000256" key="3">
    <source>
        <dbReference type="ARBA" id="ARBA00022553"/>
    </source>
</evidence>
<dbReference type="Gene3D" id="3.30.450.20">
    <property type="entry name" value="PAS domain"/>
    <property type="match status" value="1"/>
</dbReference>
<protein>
    <recommendedName>
        <fullName evidence="2">histidine kinase</fullName>
        <ecNumber evidence="2">2.7.13.3</ecNumber>
    </recommendedName>
</protein>
<feature type="domain" description="Histidine kinase" evidence="12">
    <location>
        <begin position="997"/>
        <end position="1217"/>
    </location>
</feature>
<evidence type="ECO:0000256" key="11">
    <source>
        <dbReference type="SAM" id="SignalP"/>
    </source>
</evidence>
<evidence type="ECO:0000259" key="12">
    <source>
        <dbReference type="PROSITE" id="PS50109"/>
    </source>
</evidence>
<dbReference type="Gene3D" id="3.40.50.2300">
    <property type="match status" value="1"/>
</dbReference>
<keyword evidence="7" id="KW-0067">ATP-binding</keyword>
<dbReference type="Gene3D" id="1.10.287.130">
    <property type="match status" value="1"/>
</dbReference>
<proteinExistence type="predicted"/>
<keyword evidence="10" id="KW-0812">Transmembrane</keyword>
<dbReference type="SMART" id="SM00388">
    <property type="entry name" value="HisKA"/>
    <property type="match status" value="1"/>
</dbReference>
<dbReference type="Pfam" id="PF13188">
    <property type="entry name" value="PAS_8"/>
    <property type="match status" value="1"/>
</dbReference>
<evidence type="ECO:0000313" key="14">
    <source>
        <dbReference type="EMBL" id="QJR34699.1"/>
    </source>
</evidence>
<dbReference type="SUPFAM" id="SSF47384">
    <property type="entry name" value="Homodimeric domain of signal transducing histidine kinase"/>
    <property type="match status" value="1"/>
</dbReference>
<dbReference type="InterPro" id="IPR035965">
    <property type="entry name" value="PAS-like_dom_sf"/>
</dbReference>
<dbReference type="PROSITE" id="PS50109">
    <property type="entry name" value="HIS_KIN"/>
    <property type="match status" value="1"/>
</dbReference>
<accession>A0A6M4ILE1</accession>
<dbReference type="InterPro" id="IPR004358">
    <property type="entry name" value="Sig_transdc_His_kin-like_C"/>
</dbReference>
<dbReference type="Pfam" id="PF02518">
    <property type="entry name" value="HATPase_c"/>
    <property type="match status" value="1"/>
</dbReference>
<dbReference type="InterPro" id="IPR000014">
    <property type="entry name" value="PAS"/>
</dbReference>
<dbReference type="PANTHER" id="PTHR43065:SF46">
    <property type="entry name" value="C4-DICARBOXYLATE TRANSPORT SENSOR PROTEIN DCTB"/>
    <property type="match status" value="1"/>
</dbReference>
<dbReference type="Gene3D" id="2.130.10.10">
    <property type="entry name" value="YVTN repeat-like/Quinoprotein amine dehydrogenase"/>
    <property type="match status" value="2"/>
</dbReference>
<reference evidence="14 15" key="1">
    <citation type="submission" date="2020-05" db="EMBL/GenBank/DDBJ databases">
        <title>Complete genome sequence of Gemmatimonas greenlandica TET16.</title>
        <authorList>
            <person name="Zeng Y."/>
        </authorList>
    </citation>
    <scope>NUCLEOTIDE SEQUENCE [LARGE SCALE GENOMIC DNA]</scope>
    <source>
        <strain evidence="14 15">TET16</strain>
    </source>
</reference>
<dbReference type="SUPFAM" id="SSF52172">
    <property type="entry name" value="CheY-like"/>
    <property type="match status" value="1"/>
</dbReference>
<evidence type="ECO:0000256" key="1">
    <source>
        <dbReference type="ARBA" id="ARBA00000085"/>
    </source>
</evidence>
<evidence type="ECO:0000256" key="6">
    <source>
        <dbReference type="ARBA" id="ARBA00022777"/>
    </source>
</evidence>
<evidence type="ECO:0000256" key="4">
    <source>
        <dbReference type="ARBA" id="ARBA00022679"/>
    </source>
</evidence>
<dbReference type="InterPro" id="IPR001789">
    <property type="entry name" value="Sig_transdc_resp-reg_receiver"/>
</dbReference>
<keyword evidence="10" id="KW-0472">Membrane</keyword>
<feature type="chain" id="PRO_5026702800" description="histidine kinase" evidence="11">
    <location>
        <begin position="28"/>
        <end position="1388"/>
    </location>
</feature>
<dbReference type="InterPro" id="IPR036890">
    <property type="entry name" value="HATPase_C_sf"/>
</dbReference>
<keyword evidence="15" id="KW-1185">Reference proteome</keyword>
<feature type="signal peptide" evidence="11">
    <location>
        <begin position="1"/>
        <end position="27"/>
    </location>
</feature>
<dbReference type="CDD" id="cd00156">
    <property type="entry name" value="REC"/>
    <property type="match status" value="1"/>
</dbReference>
<dbReference type="KEGG" id="ggr:HKW67_03810"/>
<keyword evidence="11" id="KW-0732">Signal</keyword>
<dbReference type="PANTHER" id="PTHR43065">
    <property type="entry name" value="SENSOR HISTIDINE KINASE"/>
    <property type="match status" value="1"/>
</dbReference>
<evidence type="ECO:0000259" key="13">
    <source>
        <dbReference type="PROSITE" id="PS50110"/>
    </source>
</evidence>
<dbReference type="SMART" id="SM00387">
    <property type="entry name" value="HATPase_c"/>
    <property type="match status" value="1"/>
</dbReference>
<dbReference type="SUPFAM" id="SSF63829">
    <property type="entry name" value="Calcium-dependent phosphotriesterase"/>
    <property type="match status" value="1"/>
</dbReference>
<dbReference type="InterPro" id="IPR005467">
    <property type="entry name" value="His_kinase_dom"/>
</dbReference>
<dbReference type="InterPro" id="IPR011006">
    <property type="entry name" value="CheY-like_superfamily"/>
</dbReference>
<keyword evidence="10" id="KW-1133">Transmembrane helix</keyword>
<dbReference type="SMART" id="SM00448">
    <property type="entry name" value="REC"/>
    <property type="match status" value="1"/>
</dbReference>
<comment type="catalytic activity">
    <reaction evidence="1">
        <text>ATP + protein L-histidine = ADP + protein N-phospho-L-histidine.</text>
        <dbReference type="EC" id="2.7.13.3"/>
    </reaction>
</comment>
<feature type="transmembrane region" description="Helical" evidence="10">
    <location>
        <begin position="823"/>
        <end position="841"/>
    </location>
</feature>
<feature type="domain" description="Response regulatory" evidence="13">
    <location>
        <begin position="1267"/>
        <end position="1383"/>
    </location>
</feature>
<dbReference type="InterPro" id="IPR036097">
    <property type="entry name" value="HisK_dim/P_sf"/>
</dbReference>
<dbReference type="EC" id="2.7.13.3" evidence="2"/>
<name>A0A6M4ILE1_9BACT</name>
<evidence type="ECO:0000256" key="8">
    <source>
        <dbReference type="ARBA" id="ARBA00023012"/>
    </source>
</evidence>
<evidence type="ECO:0000256" key="9">
    <source>
        <dbReference type="PROSITE-ProRule" id="PRU00169"/>
    </source>
</evidence>
<organism evidence="14 15">
    <name type="scientific">Gemmatimonas groenlandica</name>
    <dbReference type="NCBI Taxonomy" id="2732249"/>
    <lineage>
        <taxon>Bacteria</taxon>
        <taxon>Pseudomonadati</taxon>
        <taxon>Gemmatimonadota</taxon>
        <taxon>Gemmatimonadia</taxon>
        <taxon>Gemmatimonadales</taxon>
        <taxon>Gemmatimonadaceae</taxon>
        <taxon>Gemmatimonas</taxon>
    </lineage>
</organism>
<keyword evidence="4" id="KW-0808">Transferase</keyword>
<keyword evidence="3 9" id="KW-0597">Phosphoprotein</keyword>
<dbReference type="InterPro" id="IPR015943">
    <property type="entry name" value="WD40/YVTN_repeat-like_dom_sf"/>
</dbReference>
<dbReference type="GO" id="GO:0005524">
    <property type="term" value="F:ATP binding"/>
    <property type="evidence" value="ECO:0007669"/>
    <property type="project" value="UniProtKB-KW"/>
</dbReference>
<keyword evidence="8" id="KW-0902">Two-component regulatory system</keyword>
<dbReference type="GO" id="GO:0000155">
    <property type="term" value="F:phosphorelay sensor kinase activity"/>
    <property type="evidence" value="ECO:0007669"/>
    <property type="project" value="InterPro"/>
</dbReference>
<dbReference type="RefSeq" id="WP_171224127.1">
    <property type="nucleotide sequence ID" value="NZ_CP053085.1"/>
</dbReference>
<dbReference type="InterPro" id="IPR013783">
    <property type="entry name" value="Ig-like_fold"/>
</dbReference>
<dbReference type="Proteomes" id="UP000500938">
    <property type="component" value="Chromosome"/>
</dbReference>
<dbReference type="Pfam" id="PF00072">
    <property type="entry name" value="Response_reg"/>
    <property type="match status" value="1"/>
</dbReference>
<dbReference type="Gene3D" id="3.30.565.10">
    <property type="entry name" value="Histidine kinase-like ATPase, C-terminal domain"/>
    <property type="match status" value="1"/>
</dbReference>
<gene>
    <name evidence="14" type="ORF">HKW67_03810</name>
</gene>
<evidence type="ECO:0000256" key="2">
    <source>
        <dbReference type="ARBA" id="ARBA00012438"/>
    </source>
</evidence>
<dbReference type="InterPro" id="IPR003594">
    <property type="entry name" value="HATPase_dom"/>
</dbReference>
<keyword evidence="5" id="KW-0547">Nucleotide-binding</keyword>
<dbReference type="EMBL" id="CP053085">
    <property type="protein sequence ID" value="QJR34699.1"/>
    <property type="molecule type" value="Genomic_DNA"/>
</dbReference>
<sequence>MSRGTNGVAGALFSALLCLGTAPQSEAQPSPSFAAVIPAAAELRMLAERRFDGSSGLRSSTVYALDVDARGQPWLGTEDGLYSYAGGTWRREPLPAEFADQQVRSLLFSTDHSRWMGTRRGVLRSRSGLPLQRFSEADGLPGPVIYSLAETRAIDGTSRVVVGASNGVAFFDGAKFVRMTLPAGISPLGMMVTATSGADSVPELWVASSLGGVARYREGAWTAFTAREGLDTPDAQYLAAAPGARGARVFVAGIGGVYALDATERRFVRLAGSPARANRVAAVPALSGGFTLWVGTTDGQLYESQGNGMWRAIPSNISERRGTVTLLRAVPRHAGGAAVYISARGGHLSRLSVGVAGTVDLRSGGYEEPLTAVLAVSAAGGRDEVWMGSTRSGLIHLASDGRVERLVRPNGTSYGTVRQIAFVRLDPSLPVGQKVSSAAARMIFVADGRLFVRRDGLIESFGAGLDDRRVHRVQRLTLPDGRDALVAATDRGVVEWTGTRWMPSSLPVSGSVTALASGDVNGAPVIYAGGAHVVHRLMASGSALERIPDVGARALGTGVVSEICRMPVGGSPHLFALDSERGVFWRKEDGGTAWTLLPPRLLSLSSSLGPTSIHCGRNGLLLVSTLTGLAAVDVTKSDTAQWRVATQVSESDGLPSSEVSSVSIGGSTDVVWVGTSAGLGVVDLTAARRQLPARLELRATAEATARELADDLVLDPDENDLHVEPMLFTYHREEETRYRVRLHRRNAIFGGGDEVDGGSASVGIVDSVPEARRSEWLDAPNRYYLDLESGDYDLEAWAYDWAGREYGPVRRTFSVRASIWRTWYALGLYAALAVLLVIAAFRWRVNVIRSNGLRLLESERRLRDSERKFRTIFDRAMDAQLLVDDGRVVTGNAMAATLFGVSMPEQLQHRPLDELVSLPPGTGATTPPPQEFTVRRGDTEVPVQCTVTAVPNEGSLLRHLVIRDLSTVRQAEAEKAWFEAQIREAQKLESLGTLAGGVAHDFNNLLGVIRGNAELAKSALRKGRSNEENLGAILDASDRARDVVRQILTFSRRSTPTREYVNLSRLVLDLQPLLRRMIPRTVTLVIEGAEHSQLMMGDPTQLQQLMLNLVSNAEYAMRDKTDGVLTIALSSRTVPDFAPEPHGSVVVLQVRDTGDGMSADVRNRIFEPFFTTKPTGEGTGLGMAVLHGIVVSHLGRADVMSEIGHGTTFEIVFPRAIIEGLWDEELDETEMITEFEAEDEMSTEAYGSAMDADENDVLEQSPYAGACLVVVDDEPGVSRVVERALQHYGHVVHVFSQPEAALTFIQGQPSAVDLLITDQTMPVMTGDMLAEAVHMLRPDMPVLILTGFSHRLTPERIAAARAHAVLLKPVALDDLRKSVDEALASARG</sequence>
<dbReference type="SUPFAM" id="SSF55785">
    <property type="entry name" value="PYP-like sensor domain (PAS domain)"/>
    <property type="match status" value="1"/>
</dbReference>
<keyword evidence="6" id="KW-0418">Kinase</keyword>